<gene>
    <name evidence="11" type="ORF">MAE02_32410</name>
</gene>
<dbReference type="InterPro" id="IPR004358">
    <property type="entry name" value="Sig_transdc_His_kin-like_C"/>
</dbReference>
<dbReference type="GO" id="GO:0005524">
    <property type="term" value="F:ATP binding"/>
    <property type="evidence" value="ECO:0007669"/>
    <property type="project" value="UniProtKB-KW"/>
</dbReference>
<evidence type="ECO:0000256" key="3">
    <source>
        <dbReference type="ARBA" id="ARBA00022553"/>
    </source>
</evidence>
<keyword evidence="3" id="KW-0597">Phosphoprotein</keyword>
<keyword evidence="4" id="KW-0808">Transferase</keyword>
<feature type="compositionally biased region" description="Basic and acidic residues" evidence="9">
    <location>
        <begin position="12"/>
        <end position="24"/>
    </location>
</feature>
<evidence type="ECO:0000256" key="9">
    <source>
        <dbReference type="SAM" id="MobiDB-lite"/>
    </source>
</evidence>
<comment type="catalytic activity">
    <reaction evidence="1">
        <text>ATP + protein L-histidine = ADP + protein N-phospho-L-histidine.</text>
        <dbReference type="EC" id="2.7.13.3"/>
    </reaction>
</comment>
<comment type="caution">
    <text evidence="11">The sequence shown here is derived from an EMBL/GenBank/DDBJ whole genome shotgun (WGS) entry which is preliminary data.</text>
</comment>
<protein>
    <recommendedName>
        <fullName evidence="2">histidine kinase</fullName>
        <ecNumber evidence="2">2.7.13.3</ecNumber>
    </recommendedName>
</protein>
<evidence type="ECO:0000256" key="1">
    <source>
        <dbReference type="ARBA" id="ARBA00000085"/>
    </source>
</evidence>
<name>A0A512BUG0_9HYPH</name>
<dbReference type="PROSITE" id="PS50109">
    <property type="entry name" value="HIS_KIN"/>
    <property type="match status" value="1"/>
</dbReference>
<evidence type="ECO:0000259" key="10">
    <source>
        <dbReference type="PROSITE" id="PS50109"/>
    </source>
</evidence>
<accession>A0A512BUG0</accession>
<dbReference type="PANTHER" id="PTHR42878:SF7">
    <property type="entry name" value="SENSOR HISTIDINE KINASE GLRK"/>
    <property type="match status" value="1"/>
</dbReference>
<keyword evidence="12" id="KW-1185">Reference proteome</keyword>
<evidence type="ECO:0000256" key="6">
    <source>
        <dbReference type="ARBA" id="ARBA00022777"/>
    </source>
</evidence>
<dbReference type="EC" id="2.7.13.3" evidence="2"/>
<dbReference type="AlphaFoldDB" id="A0A512BUG0"/>
<dbReference type="InterPro" id="IPR003661">
    <property type="entry name" value="HisK_dim/P_dom"/>
</dbReference>
<keyword evidence="7" id="KW-0067">ATP-binding</keyword>
<keyword evidence="5" id="KW-0547">Nucleotide-binding</keyword>
<dbReference type="InterPro" id="IPR003594">
    <property type="entry name" value="HATPase_dom"/>
</dbReference>
<dbReference type="EMBL" id="BJYU01000043">
    <property type="protein sequence ID" value="GEO15545.1"/>
    <property type="molecule type" value="Genomic_DNA"/>
</dbReference>
<dbReference type="CDD" id="cd00082">
    <property type="entry name" value="HisKA"/>
    <property type="match status" value="1"/>
</dbReference>
<evidence type="ECO:0000313" key="11">
    <source>
        <dbReference type="EMBL" id="GEO15545.1"/>
    </source>
</evidence>
<dbReference type="SMART" id="SM00387">
    <property type="entry name" value="HATPase_c"/>
    <property type="match status" value="1"/>
</dbReference>
<sequence length="259" mass="28783">MSQPTKSSKKYLKAEEGLAGREAQRDVNRQLDRMALLAHQLTTPLSTISSLAQGLMRRTSRLSTDDIQERSEKSWRASLRLQELIETIMSYTRINAGAISPNFNLFNLETFLRRVCHDHRRQEPDRPFNIDLQGIPDLFVGDPVLLEQAFVIILSNATKYSQAHQPIGVTGCHQNGNIIIKIRDEGIGVPEGDIAYLMEPFFRGRNARHMAGTGPGLSLARHILSVHGGSLHIESREGSGTTVTILLPGELMSDFGSDI</sequence>
<dbReference type="InterPro" id="IPR050351">
    <property type="entry name" value="BphY/WalK/GraS-like"/>
</dbReference>
<dbReference type="Gene3D" id="1.10.287.130">
    <property type="match status" value="1"/>
</dbReference>
<feature type="domain" description="Histidine kinase" evidence="10">
    <location>
        <begin position="36"/>
        <end position="251"/>
    </location>
</feature>
<evidence type="ECO:0000256" key="2">
    <source>
        <dbReference type="ARBA" id="ARBA00012438"/>
    </source>
</evidence>
<keyword evidence="6" id="KW-0418">Kinase</keyword>
<proteinExistence type="predicted"/>
<dbReference type="InterPro" id="IPR005467">
    <property type="entry name" value="His_kinase_dom"/>
</dbReference>
<dbReference type="Pfam" id="PF00512">
    <property type="entry name" value="HisKA"/>
    <property type="match status" value="1"/>
</dbReference>
<dbReference type="Proteomes" id="UP000321085">
    <property type="component" value="Unassembled WGS sequence"/>
</dbReference>
<feature type="region of interest" description="Disordered" evidence="9">
    <location>
        <begin position="1"/>
        <end position="24"/>
    </location>
</feature>
<dbReference type="RefSeq" id="WP_147021854.1">
    <property type="nucleotide sequence ID" value="NZ_BJYU01000043.1"/>
</dbReference>
<organism evidence="11 12">
    <name type="scientific">Microvirga aerophila</name>
    <dbReference type="NCBI Taxonomy" id="670291"/>
    <lineage>
        <taxon>Bacteria</taxon>
        <taxon>Pseudomonadati</taxon>
        <taxon>Pseudomonadota</taxon>
        <taxon>Alphaproteobacteria</taxon>
        <taxon>Hyphomicrobiales</taxon>
        <taxon>Methylobacteriaceae</taxon>
        <taxon>Microvirga</taxon>
    </lineage>
</organism>
<reference evidence="11 12" key="1">
    <citation type="submission" date="2019-07" db="EMBL/GenBank/DDBJ databases">
        <title>Whole genome shotgun sequence of Microvirga aerophila NBRC 106136.</title>
        <authorList>
            <person name="Hosoyama A."/>
            <person name="Uohara A."/>
            <person name="Ohji S."/>
            <person name="Ichikawa N."/>
        </authorList>
    </citation>
    <scope>NUCLEOTIDE SEQUENCE [LARGE SCALE GENOMIC DNA]</scope>
    <source>
        <strain evidence="11 12">NBRC 106136</strain>
    </source>
</reference>
<dbReference type="GO" id="GO:0000156">
    <property type="term" value="F:phosphorelay response regulator activity"/>
    <property type="evidence" value="ECO:0007669"/>
    <property type="project" value="TreeGrafter"/>
</dbReference>
<evidence type="ECO:0000313" key="12">
    <source>
        <dbReference type="Proteomes" id="UP000321085"/>
    </source>
</evidence>
<evidence type="ECO:0000256" key="4">
    <source>
        <dbReference type="ARBA" id="ARBA00022679"/>
    </source>
</evidence>
<dbReference type="InterPro" id="IPR036890">
    <property type="entry name" value="HATPase_C_sf"/>
</dbReference>
<dbReference type="GO" id="GO:0000155">
    <property type="term" value="F:phosphorelay sensor kinase activity"/>
    <property type="evidence" value="ECO:0007669"/>
    <property type="project" value="InterPro"/>
</dbReference>
<dbReference type="Gene3D" id="3.30.565.10">
    <property type="entry name" value="Histidine kinase-like ATPase, C-terminal domain"/>
    <property type="match status" value="1"/>
</dbReference>
<evidence type="ECO:0000256" key="8">
    <source>
        <dbReference type="ARBA" id="ARBA00023012"/>
    </source>
</evidence>
<dbReference type="PRINTS" id="PR00344">
    <property type="entry name" value="BCTRLSENSOR"/>
</dbReference>
<evidence type="ECO:0000256" key="5">
    <source>
        <dbReference type="ARBA" id="ARBA00022741"/>
    </source>
</evidence>
<dbReference type="InterPro" id="IPR036097">
    <property type="entry name" value="HisK_dim/P_sf"/>
</dbReference>
<dbReference type="GO" id="GO:0030295">
    <property type="term" value="F:protein kinase activator activity"/>
    <property type="evidence" value="ECO:0007669"/>
    <property type="project" value="TreeGrafter"/>
</dbReference>
<dbReference type="SMART" id="SM00388">
    <property type="entry name" value="HisKA"/>
    <property type="match status" value="1"/>
</dbReference>
<dbReference type="SUPFAM" id="SSF47384">
    <property type="entry name" value="Homodimeric domain of signal transducing histidine kinase"/>
    <property type="match status" value="1"/>
</dbReference>
<dbReference type="PANTHER" id="PTHR42878">
    <property type="entry name" value="TWO-COMPONENT HISTIDINE KINASE"/>
    <property type="match status" value="1"/>
</dbReference>
<dbReference type="GO" id="GO:0007234">
    <property type="term" value="P:osmosensory signaling via phosphorelay pathway"/>
    <property type="evidence" value="ECO:0007669"/>
    <property type="project" value="TreeGrafter"/>
</dbReference>
<dbReference type="Pfam" id="PF02518">
    <property type="entry name" value="HATPase_c"/>
    <property type="match status" value="1"/>
</dbReference>
<keyword evidence="8" id="KW-0902">Two-component regulatory system</keyword>
<evidence type="ECO:0000256" key="7">
    <source>
        <dbReference type="ARBA" id="ARBA00022840"/>
    </source>
</evidence>
<dbReference type="SUPFAM" id="SSF55874">
    <property type="entry name" value="ATPase domain of HSP90 chaperone/DNA topoisomerase II/histidine kinase"/>
    <property type="match status" value="1"/>
</dbReference>